<dbReference type="PANTHER" id="PTHR11360">
    <property type="entry name" value="MONOCARBOXYLATE TRANSPORTER"/>
    <property type="match status" value="1"/>
</dbReference>
<feature type="transmembrane region" description="Helical" evidence="2">
    <location>
        <begin position="330"/>
        <end position="353"/>
    </location>
</feature>
<accession>A0ABY7G773</accession>
<feature type="transmembrane region" description="Helical" evidence="2">
    <location>
        <begin position="48"/>
        <end position="67"/>
    </location>
</feature>
<evidence type="ECO:0000313" key="5">
    <source>
        <dbReference type="Proteomes" id="UP001164746"/>
    </source>
</evidence>
<gene>
    <name evidence="4" type="ORF">MAR_032819</name>
</gene>
<protein>
    <submittedName>
        <fullName evidence="4">MOT14-like protein</fullName>
    </submittedName>
</protein>
<keyword evidence="2" id="KW-0812">Transmembrane</keyword>
<dbReference type="EMBL" id="CP111028">
    <property type="protein sequence ID" value="WAR30277.1"/>
    <property type="molecule type" value="Genomic_DNA"/>
</dbReference>
<evidence type="ECO:0000256" key="1">
    <source>
        <dbReference type="ARBA" id="ARBA00004141"/>
    </source>
</evidence>
<feature type="transmembrane region" description="Helical" evidence="2">
    <location>
        <begin position="303"/>
        <end position="324"/>
    </location>
</feature>
<evidence type="ECO:0000259" key="3">
    <source>
        <dbReference type="PROSITE" id="PS50850"/>
    </source>
</evidence>
<reference evidence="4" key="1">
    <citation type="submission" date="2022-11" db="EMBL/GenBank/DDBJ databases">
        <title>Centuries of genome instability and evolution in soft-shell clam transmissible cancer (bioRxiv).</title>
        <authorList>
            <person name="Hart S.F.M."/>
            <person name="Yonemitsu M.A."/>
            <person name="Giersch R.M."/>
            <person name="Beal B.F."/>
            <person name="Arriagada G."/>
            <person name="Davis B.W."/>
            <person name="Ostrander E.A."/>
            <person name="Goff S.P."/>
            <person name="Metzger M.J."/>
        </authorList>
    </citation>
    <scope>NUCLEOTIDE SEQUENCE</scope>
    <source>
        <strain evidence="4">MELC-2E11</strain>
        <tissue evidence="4">Siphon/mantle</tissue>
    </source>
</reference>
<dbReference type="Pfam" id="PF07690">
    <property type="entry name" value="MFS_1"/>
    <property type="match status" value="1"/>
</dbReference>
<dbReference type="PROSITE" id="PS50850">
    <property type="entry name" value="MFS"/>
    <property type="match status" value="1"/>
</dbReference>
<evidence type="ECO:0000313" key="4">
    <source>
        <dbReference type="EMBL" id="WAR30277.1"/>
    </source>
</evidence>
<feature type="non-terminal residue" evidence="4">
    <location>
        <position position="409"/>
    </location>
</feature>
<feature type="transmembrane region" description="Helical" evidence="2">
    <location>
        <begin position="273"/>
        <end position="291"/>
    </location>
</feature>
<dbReference type="InterPro" id="IPR050327">
    <property type="entry name" value="Proton-linked_MCT"/>
</dbReference>
<keyword evidence="2" id="KW-1133">Transmembrane helix</keyword>
<feature type="transmembrane region" description="Helical" evidence="2">
    <location>
        <begin position="105"/>
        <end position="127"/>
    </location>
</feature>
<feature type="transmembrane region" description="Helical" evidence="2">
    <location>
        <begin position="20"/>
        <end position="41"/>
    </location>
</feature>
<dbReference type="Gene3D" id="1.20.1250.20">
    <property type="entry name" value="MFS general substrate transporter like domains"/>
    <property type="match status" value="1"/>
</dbReference>
<dbReference type="SUPFAM" id="SSF103473">
    <property type="entry name" value="MFS general substrate transporter"/>
    <property type="match status" value="1"/>
</dbReference>
<proteinExistence type="predicted"/>
<evidence type="ECO:0000256" key="2">
    <source>
        <dbReference type="SAM" id="Phobius"/>
    </source>
</evidence>
<feature type="transmembrane region" description="Helical" evidence="2">
    <location>
        <begin position="365"/>
        <end position="386"/>
    </location>
</feature>
<dbReference type="InterPro" id="IPR011701">
    <property type="entry name" value="MFS"/>
</dbReference>
<dbReference type="InterPro" id="IPR036259">
    <property type="entry name" value="MFS_trans_sf"/>
</dbReference>
<keyword evidence="2" id="KW-0472">Membrane</keyword>
<feature type="domain" description="Major facilitator superfamily (MFS) profile" evidence="3">
    <location>
        <begin position="1"/>
        <end position="409"/>
    </location>
</feature>
<dbReference type="Proteomes" id="UP001164746">
    <property type="component" value="Chromosome 17"/>
</dbReference>
<feature type="transmembrane region" description="Helical" evidence="2">
    <location>
        <begin position="73"/>
        <end position="93"/>
    </location>
</feature>
<sequence length="409" mass="43544">MGTLLSDIMDTFNVSRSDAALVQSVNIAVSLCFGVFHGSLLHKFGVRNVALCLSFIISINFGISFFATSITFLVISIGVFGGIPASGIFIATSSVAGRHFHGKQGLFVVSIVNVGSGLGGVIFPYVLNYLTDNFGLRGTYLITGGIFLNMIPLSLLWKPPITTKSRPSTNLQDLTGVENKAYKVSSGDLDNIPTNNSDVIAMELKKETLTYVKSEINTDKGGEYTLCTTMKKLVADKAFMCFAFGLAAAYSCITVFLVYVVDVLQDSGLSETSATLGLLLLNLAGILGRFLPGSLTQLKHITVLTVPKIACIMIILSQLGLTLLNSTYTHFLSCIIAGTAIGMFVSTFGVVTLKLVGIERQSNAMGLCLSLSGITNAFLGPLGGWIRDNSGSYMIPFLLSASMEVLAIV</sequence>
<dbReference type="PANTHER" id="PTHR11360:SF306">
    <property type="entry name" value="RE01051P"/>
    <property type="match status" value="1"/>
</dbReference>
<name>A0ABY7G773_MYAAR</name>
<organism evidence="4 5">
    <name type="scientific">Mya arenaria</name>
    <name type="common">Soft-shell clam</name>
    <dbReference type="NCBI Taxonomy" id="6604"/>
    <lineage>
        <taxon>Eukaryota</taxon>
        <taxon>Metazoa</taxon>
        <taxon>Spiralia</taxon>
        <taxon>Lophotrochozoa</taxon>
        <taxon>Mollusca</taxon>
        <taxon>Bivalvia</taxon>
        <taxon>Autobranchia</taxon>
        <taxon>Heteroconchia</taxon>
        <taxon>Euheterodonta</taxon>
        <taxon>Imparidentia</taxon>
        <taxon>Neoheterodontei</taxon>
        <taxon>Myida</taxon>
        <taxon>Myoidea</taxon>
        <taxon>Myidae</taxon>
        <taxon>Mya</taxon>
    </lineage>
</organism>
<feature type="transmembrane region" description="Helical" evidence="2">
    <location>
        <begin position="139"/>
        <end position="157"/>
    </location>
</feature>
<comment type="subcellular location">
    <subcellularLocation>
        <location evidence="1">Membrane</location>
        <topology evidence="1">Multi-pass membrane protein</topology>
    </subcellularLocation>
</comment>
<keyword evidence="5" id="KW-1185">Reference proteome</keyword>
<feature type="transmembrane region" description="Helical" evidence="2">
    <location>
        <begin position="239"/>
        <end position="261"/>
    </location>
</feature>
<dbReference type="InterPro" id="IPR020846">
    <property type="entry name" value="MFS_dom"/>
</dbReference>